<accession>A0ABQ3ZZ08</accession>
<comment type="caution">
    <text evidence="1">The sequence shown here is derived from an EMBL/GenBank/DDBJ whole genome shotgun (WGS) entry which is preliminary data.</text>
</comment>
<protein>
    <recommendedName>
        <fullName evidence="3">CUB domain-containing protein</fullName>
    </recommendedName>
</protein>
<evidence type="ECO:0008006" key="3">
    <source>
        <dbReference type="Google" id="ProtNLM"/>
    </source>
</evidence>
<evidence type="ECO:0000313" key="1">
    <source>
        <dbReference type="EMBL" id="GIE23834.1"/>
    </source>
</evidence>
<evidence type="ECO:0000313" key="2">
    <source>
        <dbReference type="Proteomes" id="UP000603200"/>
    </source>
</evidence>
<gene>
    <name evidence="1" type="ORF">Ahu01nite_069360</name>
</gene>
<dbReference type="EMBL" id="BOMN01000098">
    <property type="protein sequence ID" value="GIE23834.1"/>
    <property type="molecule type" value="Genomic_DNA"/>
</dbReference>
<reference evidence="1 2" key="1">
    <citation type="submission" date="2021-01" db="EMBL/GenBank/DDBJ databases">
        <title>Whole genome shotgun sequence of Actinoplanes humidus NBRC 14915.</title>
        <authorList>
            <person name="Komaki H."/>
            <person name="Tamura T."/>
        </authorList>
    </citation>
    <scope>NUCLEOTIDE SEQUENCE [LARGE SCALE GENOMIC DNA]</scope>
    <source>
        <strain evidence="1 2">NBRC 14915</strain>
    </source>
</reference>
<keyword evidence="2" id="KW-1185">Reference proteome</keyword>
<proteinExistence type="predicted"/>
<name>A0ABQ3ZZ08_9ACTN</name>
<sequence length="150" mass="16145">MHKYVVQAVVAGLVLASAGQPFHRHPEIDLGCGAGDLGARAVYEISTQAGATLELRFSDSHRCAWGFLGTRGAGELWIDLTLDAGETWEGLLGKSRSRPFSADGTSYTPGYADSPPTMVRVCGRDVFPGFARIISNVAETYTQTVCSDWF</sequence>
<dbReference type="Proteomes" id="UP000603200">
    <property type="component" value="Unassembled WGS sequence"/>
</dbReference>
<organism evidence="1 2">
    <name type="scientific">Winogradskya humida</name>
    <dbReference type="NCBI Taxonomy" id="113566"/>
    <lineage>
        <taxon>Bacteria</taxon>
        <taxon>Bacillati</taxon>
        <taxon>Actinomycetota</taxon>
        <taxon>Actinomycetes</taxon>
        <taxon>Micromonosporales</taxon>
        <taxon>Micromonosporaceae</taxon>
        <taxon>Winogradskya</taxon>
    </lineage>
</organism>
<dbReference type="RefSeq" id="WP_203840881.1">
    <property type="nucleotide sequence ID" value="NZ_BAAATV010000021.1"/>
</dbReference>